<comment type="caution">
    <text evidence="2">The sequence shown here is derived from an EMBL/GenBank/DDBJ whole genome shotgun (WGS) entry which is preliminary data.</text>
</comment>
<feature type="transmembrane region" description="Helical" evidence="1">
    <location>
        <begin position="51"/>
        <end position="75"/>
    </location>
</feature>
<keyword evidence="1" id="KW-1133">Transmembrane helix</keyword>
<feature type="transmembrane region" description="Helical" evidence="1">
    <location>
        <begin position="87"/>
        <end position="108"/>
    </location>
</feature>
<reference evidence="2 3" key="1">
    <citation type="submission" date="2021-10" db="EMBL/GenBank/DDBJ databases">
        <title>Collection of gut derived symbiotic bacterial strains cultured from healthy donors.</title>
        <authorList>
            <person name="Lin H."/>
            <person name="Littmann E."/>
            <person name="Kohout C."/>
            <person name="Pamer E.G."/>
        </authorList>
    </citation>
    <scope>NUCLEOTIDE SEQUENCE [LARGE SCALE GENOMIC DNA]</scope>
    <source>
        <strain evidence="2 3">DFI.1.165</strain>
    </source>
</reference>
<keyword evidence="1" id="KW-0812">Transmembrane</keyword>
<protein>
    <submittedName>
        <fullName evidence="2">Transporter</fullName>
    </submittedName>
</protein>
<evidence type="ECO:0000256" key="1">
    <source>
        <dbReference type="SAM" id="Phobius"/>
    </source>
</evidence>
<evidence type="ECO:0000313" key="3">
    <source>
        <dbReference type="Proteomes" id="UP001299546"/>
    </source>
</evidence>
<gene>
    <name evidence="2" type="ORF">LIZ65_06560</name>
</gene>
<dbReference type="EMBL" id="JAJCIS010000002">
    <property type="protein sequence ID" value="MCB7386946.1"/>
    <property type="molecule type" value="Genomic_DNA"/>
</dbReference>
<evidence type="ECO:0000313" key="2">
    <source>
        <dbReference type="EMBL" id="MCB7386946.1"/>
    </source>
</evidence>
<feature type="transmembrane region" description="Helical" evidence="1">
    <location>
        <begin position="6"/>
        <end position="28"/>
    </location>
</feature>
<dbReference type="Proteomes" id="UP001299546">
    <property type="component" value="Unassembled WGS sequence"/>
</dbReference>
<sequence>MREFYHICIGLTIGVIAGFIVGGIRLIFGRKVYSEARINATKKFVNAAAGVLKYLTFLLLALGVVWCVYFLILGIANPAQADYANNMAELIVSVLTVISIIFAFVEFLRRKDEKK</sequence>
<accession>A0ABS8DEW6</accession>
<organism evidence="2 3">
    <name type="scientific">Bariatricus massiliensis</name>
    <dbReference type="NCBI Taxonomy" id="1745713"/>
    <lineage>
        <taxon>Bacteria</taxon>
        <taxon>Bacillati</taxon>
        <taxon>Bacillota</taxon>
        <taxon>Clostridia</taxon>
        <taxon>Lachnospirales</taxon>
        <taxon>Lachnospiraceae</taxon>
        <taxon>Bariatricus</taxon>
    </lineage>
</organism>
<keyword evidence="3" id="KW-1185">Reference proteome</keyword>
<dbReference type="RefSeq" id="WP_066736009.1">
    <property type="nucleotide sequence ID" value="NZ_JAJCIQ010000002.1"/>
</dbReference>
<keyword evidence="1" id="KW-0472">Membrane</keyword>
<name>A0ABS8DEW6_9FIRM</name>
<proteinExistence type="predicted"/>